<feature type="region of interest" description="Disordered" evidence="14">
    <location>
        <begin position="883"/>
        <end position="908"/>
    </location>
</feature>
<dbReference type="Pfam" id="PF00756">
    <property type="entry name" value="Esterase"/>
    <property type="match status" value="1"/>
</dbReference>
<organism evidence="15 16">
    <name type="scientific">Bombus vosnesenskii</name>
    <dbReference type="NCBI Taxonomy" id="207650"/>
    <lineage>
        <taxon>Eukaryota</taxon>
        <taxon>Metazoa</taxon>
        <taxon>Ecdysozoa</taxon>
        <taxon>Arthropoda</taxon>
        <taxon>Hexapoda</taxon>
        <taxon>Insecta</taxon>
        <taxon>Pterygota</taxon>
        <taxon>Neoptera</taxon>
        <taxon>Endopterygota</taxon>
        <taxon>Hymenoptera</taxon>
        <taxon>Apocrita</taxon>
        <taxon>Aculeata</taxon>
        <taxon>Apoidea</taxon>
        <taxon>Anthophila</taxon>
        <taxon>Apidae</taxon>
        <taxon>Bombus</taxon>
        <taxon>Pyrobombus</taxon>
    </lineage>
</organism>
<dbReference type="GO" id="GO:0005930">
    <property type="term" value="C:axoneme"/>
    <property type="evidence" value="ECO:0007669"/>
    <property type="project" value="InterPro"/>
</dbReference>
<evidence type="ECO:0000256" key="14">
    <source>
        <dbReference type="SAM" id="MobiDB-lite"/>
    </source>
</evidence>
<evidence type="ECO:0000313" key="15">
    <source>
        <dbReference type="Proteomes" id="UP000504631"/>
    </source>
</evidence>
<feature type="active site" description="Charge relay system" evidence="12">
    <location>
        <position position="1058"/>
    </location>
</feature>
<keyword evidence="9 13" id="KW-0175">Coiled coil</keyword>
<dbReference type="Gene3D" id="3.40.50.1820">
    <property type="entry name" value="alpha/beta hydrolase"/>
    <property type="match status" value="1"/>
</dbReference>
<keyword evidence="15" id="KW-1185">Reference proteome</keyword>
<gene>
    <name evidence="16" type="primary">LOC117231879</name>
</gene>
<evidence type="ECO:0000313" key="16">
    <source>
        <dbReference type="RefSeq" id="XP_033346640.1"/>
    </source>
</evidence>
<evidence type="ECO:0000256" key="2">
    <source>
        <dbReference type="ARBA" id="ARBA00005622"/>
    </source>
</evidence>
<reference evidence="16" key="1">
    <citation type="submission" date="2025-08" db="UniProtKB">
        <authorList>
            <consortium name="RefSeq"/>
        </authorList>
    </citation>
    <scope>IDENTIFICATION</scope>
    <source>
        <tissue evidence="16">Muscle</tissue>
    </source>
</reference>
<dbReference type="Proteomes" id="UP000504631">
    <property type="component" value="Unplaced"/>
</dbReference>
<comment type="function">
    <text evidence="11">Required for assembly of dynein regulatory complex (DRC) and inner dynein arm (IDA) complexes, which are responsible for ciliary beat regulation, thereby playing a central role in motility in cilia and flagella. Probably acts together with CCDC40 to form a molecular ruler that determines the 96 nanometer (nm) repeat length and arrangements of components in cilia and flagella. Not required for outer dynein arm complexes assembly.</text>
</comment>
<evidence type="ECO:0000256" key="11">
    <source>
        <dbReference type="ARBA" id="ARBA00045182"/>
    </source>
</evidence>
<dbReference type="NCBIfam" id="TIGR02821">
    <property type="entry name" value="fghA_ester_D"/>
    <property type="match status" value="1"/>
</dbReference>
<protein>
    <recommendedName>
        <fullName evidence="5">Coiled-coil domain-containing protein 39</fullName>
        <ecNumber evidence="4">3.1.2.12</ecNumber>
    </recommendedName>
    <alternativeName>
        <fullName evidence="10">Esterase D</fullName>
    </alternativeName>
    <alternativeName>
        <fullName evidence="6">S-formylglutathione hydrolase</fullName>
    </alternativeName>
</protein>
<accession>A0A6J3K294</accession>
<dbReference type="InterPro" id="IPR000801">
    <property type="entry name" value="Esterase-like"/>
</dbReference>
<sequence length="1193" mass="139334">MTMNNNIDAVLTELGWNDGFRIPVANEENKRLEEEIERKMKLKENLSTKLESTEERIKMMKKHINNLMTEQNINQKLLTAHSAQLKTEDHHYRLSCNTESSLRQEARRFQKEWQEVNEMVTNIEKELQKMIKKIETSKNTLKYDEKNLREMEEILNENENNNELIAQYMKEDLKEYKELELKRQKLSKELQTYRDSIIKTTNEAREVEIILNRTSALYNQALIEYRQMFNQWKGSVIMLQQRNNDIKKVIQETEALYEISQDKKKVLQESEKFLIEQIENNKQVQDSIKKLEKELTTMKEEQGNMKEMITSYENQLVIQKGIVKELTQRVQQVRADIKHKESQIQIKNTKIEKIDKQVIDLTAKLQDITNQKVDIEEKAKELEEMIEEQEKKKSKMTKEMNRLQMANLRVMNQIKDLQNENKVLKMEYEKESKKCEYLDKLHTKEEHILEDKKEVSYQAEFEVRKYEMKLNRLKGLEYNKSEVEKKQKKIEDLQNTLDEKTKVSKLLQKQIAVLEDNMRKISNSIAQDNNELEYLQNKKQDLVLLMNAGEKQLKAAQNCYEEKQVEESMLRLRVSQMEKMMCNIGENVYDLERYRLELEAAMRERKAEIVVQKESLIIQKRIVDGECSELRSAIAERKTRIKQLQARYDNYIALLGTNPDGTPMSTTHMKIQSAQERYLLQEQGDQLDETIRKTEDEIQAMENTLRVINVCNDKYKVSLTTDDQNKPEIEEHKKLDEELQNAEQHLKQKKEELQCLTENMQKIQNDYVKILENIEETQECKENKNQYLTDLKHHIREQKEKISRADKSLQNAQKSIQRLYESTGDKTVLIQQKEIELRELQEQNSIALQDIAEFTVHHIEVEPYIKKLLASQNIQLPTNLLGQSPGSNHSHSNTNLSECLPKSTNRESMPDITEVSSNKVFGGWQKVYSHESYELGCKMNFGIFLPPQVEEGPVPVIYWLSGLTCTEANFVQKAGAQKYASEQGVILVAPDTSPRNLNIPGEDDDWDFGTGAGFYVDALKEPWKKHYRMYSYVTKELPALINEKFPVLPDKQSIMGHSMGGHGALICALKNPGLYKTVSAFAPISNPISCPWGKKAFSGYLGGTETNAAWREWDATELAKKYNGPPLDILVDQGKEDKFLKNGQLLPENLLSAAKDAGLSLVLRFQESYDHSYFFISTFIEDHIKHHVKYLKS</sequence>
<dbReference type="EC" id="3.1.2.12" evidence="4"/>
<feature type="coiled-coil region" evidence="13">
    <location>
        <begin position="120"/>
        <end position="203"/>
    </location>
</feature>
<feature type="active site" description="Charge relay system" evidence="12">
    <location>
        <position position="1171"/>
    </location>
</feature>
<dbReference type="GO" id="GO:0060287">
    <property type="term" value="P:epithelial cilium movement involved in determination of left/right asymmetry"/>
    <property type="evidence" value="ECO:0007669"/>
    <property type="project" value="TreeGrafter"/>
</dbReference>
<dbReference type="AlphaFoldDB" id="A0A6J3K294"/>
<dbReference type="InterPro" id="IPR033290">
    <property type="entry name" value="CCDC39"/>
</dbReference>
<dbReference type="GeneID" id="117231879"/>
<evidence type="ECO:0000256" key="13">
    <source>
        <dbReference type="SAM" id="Coils"/>
    </source>
</evidence>
<evidence type="ECO:0000256" key="4">
    <source>
        <dbReference type="ARBA" id="ARBA00012479"/>
    </source>
</evidence>
<name>A0A6J3K294_9HYME</name>
<feature type="coiled-coil region" evidence="13">
    <location>
        <begin position="476"/>
        <end position="538"/>
    </location>
</feature>
<feature type="coiled-coil region" evidence="13">
    <location>
        <begin position="250"/>
        <end position="434"/>
    </location>
</feature>
<dbReference type="InterPro" id="IPR014186">
    <property type="entry name" value="S-formylglutathione_hydrol"/>
</dbReference>
<evidence type="ECO:0000256" key="5">
    <source>
        <dbReference type="ARBA" id="ARBA00016725"/>
    </source>
</evidence>
<evidence type="ECO:0000256" key="10">
    <source>
        <dbReference type="ARBA" id="ARBA00032082"/>
    </source>
</evidence>
<feature type="compositionally biased region" description="Polar residues" evidence="14">
    <location>
        <begin position="883"/>
        <end position="903"/>
    </location>
</feature>
<keyword evidence="8" id="KW-0378">Hydrolase</keyword>
<evidence type="ECO:0000256" key="8">
    <source>
        <dbReference type="ARBA" id="ARBA00022801"/>
    </source>
</evidence>
<evidence type="ECO:0000256" key="9">
    <source>
        <dbReference type="ARBA" id="ARBA00023054"/>
    </source>
</evidence>
<dbReference type="Pfam" id="PF24161">
    <property type="entry name" value="CCDC39"/>
    <property type="match status" value="1"/>
</dbReference>
<dbReference type="GO" id="GO:0046294">
    <property type="term" value="P:formaldehyde catabolic process"/>
    <property type="evidence" value="ECO:0007669"/>
    <property type="project" value="InterPro"/>
</dbReference>
<dbReference type="InterPro" id="IPR029058">
    <property type="entry name" value="AB_hydrolase_fold"/>
</dbReference>
<dbReference type="GO" id="GO:0060285">
    <property type="term" value="P:cilium-dependent cell motility"/>
    <property type="evidence" value="ECO:0007669"/>
    <property type="project" value="TreeGrafter"/>
</dbReference>
<evidence type="ECO:0000256" key="3">
    <source>
        <dbReference type="ARBA" id="ARBA00005805"/>
    </source>
</evidence>
<dbReference type="PANTHER" id="PTHR18962:SF0">
    <property type="entry name" value="COILED-COIL DOMAIN-CONTAINING PROTEIN 39"/>
    <property type="match status" value="1"/>
</dbReference>
<feature type="coiled-coil region" evidence="13">
    <location>
        <begin position="729"/>
        <end position="850"/>
    </location>
</feature>
<dbReference type="PANTHER" id="PTHR18962">
    <property type="entry name" value="COILED-COIL DOMAIN-CONTAINING PROTEIN 39"/>
    <property type="match status" value="1"/>
</dbReference>
<dbReference type="GO" id="GO:0052689">
    <property type="term" value="F:carboxylic ester hydrolase activity"/>
    <property type="evidence" value="ECO:0007669"/>
    <property type="project" value="UniProtKB-KW"/>
</dbReference>
<dbReference type="SUPFAM" id="SSF53474">
    <property type="entry name" value="alpha/beta-Hydrolases"/>
    <property type="match status" value="1"/>
</dbReference>
<evidence type="ECO:0000256" key="6">
    <source>
        <dbReference type="ARBA" id="ARBA00016774"/>
    </source>
</evidence>
<evidence type="ECO:0000256" key="12">
    <source>
        <dbReference type="PIRSR" id="PIRSR614186-1"/>
    </source>
</evidence>
<dbReference type="GO" id="GO:0036159">
    <property type="term" value="P:inner dynein arm assembly"/>
    <property type="evidence" value="ECO:0007669"/>
    <property type="project" value="InterPro"/>
</dbReference>
<dbReference type="GO" id="GO:0018738">
    <property type="term" value="F:S-formylglutathione hydrolase activity"/>
    <property type="evidence" value="ECO:0007669"/>
    <property type="project" value="UniProtKB-EC"/>
</dbReference>
<feature type="active site" description="Charge relay system" evidence="12">
    <location>
        <position position="1137"/>
    </location>
</feature>
<comment type="similarity">
    <text evidence="3">Belongs to the CCDC39 family.</text>
</comment>
<dbReference type="RefSeq" id="XP_033346640.1">
    <property type="nucleotide sequence ID" value="XM_033490749.1"/>
</dbReference>
<feature type="coiled-coil region" evidence="13">
    <location>
        <begin position="22"/>
        <end position="70"/>
    </location>
</feature>
<evidence type="ECO:0000256" key="7">
    <source>
        <dbReference type="ARBA" id="ARBA00022487"/>
    </source>
</evidence>
<keyword evidence="7" id="KW-0719">Serine esterase</keyword>
<proteinExistence type="inferred from homology"/>
<comment type="function">
    <text evidence="1">Serine hydrolase involved in the detoxification of formaldehyde.</text>
</comment>
<evidence type="ECO:0000256" key="1">
    <source>
        <dbReference type="ARBA" id="ARBA00002608"/>
    </source>
</evidence>
<dbReference type="FunFam" id="3.40.50.1820:FF:000002">
    <property type="entry name" value="S-formylglutathione hydrolase"/>
    <property type="match status" value="1"/>
</dbReference>
<dbReference type="GO" id="GO:0005576">
    <property type="term" value="C:extracellular region"/>
    <property type="evidence" value="ECO:0007669"/>
    <property type="project" value="GOC"/>
</dbReference>
<comment type="similarity">
    <text evidence="2">Belongs to the esterase D family.</text>
</comment>